<dbReference type="SMART" id="SM00589">
    <property type="entry name" value="PRY"/>
    <property type="match status" value="1"/>
</dbReference>
<dbReference type="InterPro" id="IPR051051">
    <property type="entry name" value="E3_ubiq-ligase_TRIM/RNF"/>
</dbReference>
<dbReference type="SUPFAM" id="SSF49899">
    <property type="entry name" value="Concanavalin A-like lectins/glucanases"/>
    <property type="match status" value="1"/>
</dbReference>
<dbReference type="InterPro" id="IPR006574">
    <property type="entry name" value="PRY"/>
</dbReference>
<dbReference type="PANTHER" id="PTHR25465:SF77">
    <property type="entry name" value="E3 UBIQUITIN_ISG15 LIGASE TRIM25"/>
    <property type="match status" value="1"/>
</dbReference>
<evidence type="ECO:0000313" key="5">
    <source>
        <dbReference type="EMBL" id="GCC19899.1"/>
    </source>
</evidence>
<dbReference type="Pfam" id="PF13765">
    <property type="entry name" value="PRY"/>
    <property type="match status" value="1"/>
</dbReference>
<protein>
    <recommendedName>
        <fullName evidence="4">B30.2/SPRY domain-containing protein</fullName>
    </recommendedName>
</protein>
<evidence type="ECO:0000256" key="1">
    <source>
        <dbReference type="ARBA" id="ARBA00022723"/>
    </source>
</evidence>
<dbReference type="GO" id="GO:0005737">
    <property type="term" value="C:cytoplasm"/>
    <property type="evidence" value="ECO:0007669"/>
    <property type="project" value="UniProtKB-ARBA"/>
</dbReference>
<dbReference type="InterPro" id="IPR001870">
    <property type="entry name" value="B30.2/SPRY"/>
</dbReference>
<dbReference type="OrthoDB" id="9903688at2759"/>
<evidence type="ECO:0000313" key="6">
    <source>
        <dbReference type="Proteomes" id="UP000287033"/>
    </source>
</evidence>
<dbReference type="Gene3D" id="2.60.120.920">
    <property type="match status" value="1"/>
</dbReference>
<feature type="domain" description="B30.2/SPRY" evidence="4">
    <location>
        <begin position="296"/>
        <end position="485"/>
    </location>
</feature>
<dbReference type="Gene3D" id="3.90.70.10">
    <property type="entry name" value="Cysteine proteinases"/>
    <property type="match status" value="2"/>
</dbReference>
<keyword evidence="2" id="KW-0863">Zinc-finger</keyword>
<dbReference type="OMA" id="RECEECF"/>
<name>A0A401RP15_CHIPU</name>
<evidence type="ECO:0000256" key="2">
    <source>
        <dbReference type="ARBA" id="ARBA00022771"/>
    </source>
</evidence>
<proteinExistence type="predicted"/>
<reference evidence="5 6" key="1">
    <citation type="journal article" date="2018" name="Nat. Ecol. Evol.">
        <title>Shark genomes provide insights into elasmobranch evolution and the origin of vertebrates.</title>
        <authorList>
            <person name="Hara Y"/>
            <person name="Yamaguchi K"/>
            <person name="Onimaru K"/>
            <person name="Kadota M"/>
            <person name="Koyanagi M"/>
            <person name="Keeley SD"/>
            <person name="Tatsumi K"/>
            <person name="Tanaka K"/>
            <person name="Motone F"/>
            <person name="Kageyama Y"/>
            <person name="Nozu R"/>
            <person name="Adachi N"/>
            <person name="Nishimura O"/>
            <person name="Nakagawa R"/>
            <person name="Tanegashima C"/>
            <person name="Kiyatake I"/>
            <person name="Matsumoto R"/>
            <person name="Murakumo K"/>
            <person name="Nishida K"/>
            <person name="Terakita A"/>
            <person name="Kuratani S"/>
            <person name="Sato K"/>
            <person name="Hyodo S Kuraku.S."/>
        </authorList>
    </citation>
    <scope>NUCLEOTIDE SEQUENCE [LARGE SCALE GENOMIC DNA]</scope>
</reference>
<dbReference type="PRINTS" id="PR01407">
    <property type="entry name" value="BUTYPHLNCDUF"/>
</dbReference>
<dbReference type="InterPro" id="IPR043136">
    <property type="entry name" value="B30.2/SPRY_sf"/>
</dbReference>
<dbReference type="InterPro" id="IPR003879">
    <property type="entry name" value="Butyrophylin_SPRY"/>
</dbReference>
<dbReference type="Proteomes" id="UP000287033">
    <property type="component" value="Unassembled WGS sequence"/>
</dbReference>
<gene>
    <name evidence="5" type="ORF">chiPu_0018606</name>
</gene>
<keyword evidence="3" id="KW-0862">Zinc</keyword>
<sequence length="485" mass="55863">MPRFGKNYKMFEKIIPSLELDITDLLWDSPRECCLCGDLATRECEECFKDKVFSKTGLKQFCDICWHQVPLGVSDLLDLGGESGYNIPTVTLCPEVAKYTQRSAAQLAKENPRDMEGVAKRQLCDAYMYLYEHPRMAVYNLEKAAAEIKGKLLSSVRSILQTQQSYHFKYQDLQKSEDELKMQINRLQGNISKKFSEWRKNLEEDEENVLKMIDEEGIRLTAQSSYCSKTLNEKMDLIKLIDDEAQSLTQGDRLSFFQKSKQLLSKARELQNQKPLINQRDMLNIRSISEQVKVLIDKSMAYYSIILNMIGEWARLTLDTKTAYWFLTVSEDARSLTFGYDLQPYPSNPERFRTHRQILCCQSFTSGYHSWVVQAEGIAWGIGIAYGSIAREGESSDLTNSNKAWCIHLNHGTLTASHNGLHTDIIKEPLHNRFQVELDYESGYVSFYQVKATVYPLLDEPRAKITNAVQIIPQQMEVVFNKVYK</sequence>
<keyword evidence="1" id="KW-0479">Metal-binding</keyword>
<comment type="caution">
    <text evidence="5">The sequence shown here is derived from an EMBL/GenBank/DDBJ whole genome shotgun (WGS) entry which is preliminary data.</text>
</comment>
<dbReference type="STRING" id="137246.A0A401RP15"/>
<dbReference type="PANTHER" id="PTHR25465">
    <property type="entry name" value="B-BOX DOMAIN CONTAINING"/>
    <property type="match status" value="1"/>
</dbReference>
<keyword evidence="6" id="KW-1185">Reference proteome</keyword>
<dbReference type="AlphaFoldDB" id="A0A401RP15"/>
<organism evidence="5 6">
    <name type="scientific">Chiloscyllium punctatum</name>
    <name type="common">Brownbanded bambooshark</name>
    <name type="synonym">Hemiscyllium punctatum</name>
    <dbReference type="NCBI Taxonomy" id="137246"/>
    <lineage>
        <taxon>Eukaryota</taxon>
        <taxon>Metazoa</taxon>
        <taxon>Chordata</taxon>
        <taxon>Craniata</taxon>
        <taxon>Vertebrata</taxon>
        <taxon>Chondrichthyes</taxon>
        <taxon>Elasmobranchii</taxon>
        <taxon>Galeomorphii</taxon>
        <taxon>Galeoidea</taxon>
        <taxon>Orectolobiformes</taxon>
        <taxon>Hemiscylliidae</taxon>
        <taxon>Chiloscyllium</taxon>
    </lineage>
</organism>
<dbReference type="GO" id="GO:0008270">
    <property type="term" value="F:zinc ion binding"/>
    <property type="evidence" value="ECO:0007669"/>
    <property type="project" value="UniProtKB-KW"/>
</dbReference>
<evidence type="ECO:0000259" key="4">
    <source>
        <dbReference type="PROSITE" id="PS50188"/>
    </source>
</evidence>
<dbReference type="EMBL" id="BEZZ01001626">
    <property type="protein sequence ID" value="GCC19899.1"/>
    <property type="molecule type" value="Genomic_DNA"/>
</dbReference>
<dbReference type="PROSITE" id="PS50188">
    <property type="entry name" value="B302_SPRY"/>
    <property type="match status" value="1"/>
</dbReference>
<accession>A0A401RP15</accession>
<evidence type="ECO:0000256" key="3">
    <source>
        <dbReference type="ARBA" id="ARBA00022833"/>
    </source>
</evidence>
<dbReference type="InterPro" id="IPR013320">
    <property type="entry name" value="ConA-like_dom_sf"/>
</dbReference>